<name>A0ABQ9ISY6_9CUCU</name>
<keyword evidence="2" id="KW-1185">Reference proteome</keyword>
<reference evidence="1" key="1">
    <citation type="journal article" date="2023" name="Insect Mol. Biol.">
        <title>Genome sequencing provides insights into the evolution of gene families encoding plant cell wall-degrading enzymes in longhorned beetles.</title>
        <authorList>
            <person name="Shin N.R."/>
            <person name="Okamura Y."/>
            <person name="Kirsch R."/>
            <person name="Pauchet Y."/>
        </authorList>
    </citation>
    <scope>NUCLEOTIDE SEQUENCE</scope>
    <source>
        <strain evidence="1">MMC_N1</strain>
    </source>
</reference>
<dbReference type="Proteomes" id="UP001162164">
    <property type="component" value="Unassembled WGS sequence"/>
</dbReference>
<dbReference type="EMBL" id="JAPWTJ010003189">
    <property type="protein sequence ID" value="KAJ8961017.1"/>
    <property type="molecule type" value="Genomic_DNA"/>
</dbReference>
<sequence>MEQYKVWFQQDHDDHGWWHHPDCQDDATAHTARLFYSAWIPKVDSVLYPSPNTSLPKERIHELINSIIEDILRRFMLNFRRRLLKFIEEDGGYLESVIFVI</sequence>
<gene>
    <name evidence="1" type="ORF">NQ317_017417</name>
</gene>
<protein>
    <submittedName>
        <fullName evidence="1">Uncharacterized protein</fullName>
    </submittedName>
</protein>
<organism evidence="1 2">
    <name type="scientific">Molorchus minor</name>
    <dbReference type="NCBI Taxonomy" id="1323400"/>
    <lineage>
        <taxon>Eukaryota</taxon>
        <taxon>Metazoa</taxon>
        <taxon>Ecdysozoa</taxon>
        <taxon>Arthropoda</taxon>
        <taxon>Hexapoda</taxon>
        <taxon>Insecta</taxon>
        <taxon>Pterygota</taxon>
        <taxon>Neoptera</taxon>
        <taxon>Endopterygota</taxon>
        <taxon>Coleoptera</taxon>
        <taxon>Polyphaga</taxon>
        <taxon>Cucujiformia</taxon>
        <taxon>Chrysomeloidea</taxon>
        <taxon>Cerambycidae</taxon>
        <taxon>Lamiinae</taxon>
        <taxon>Monochamini</taxon>
        <taxon>Molorchus</taxon>
    </lineage>
</organism>
<evidence type="ECO:0000313" key="2">
    <source>
        <dbReference type="Proteomes" id="UP001162164"/>
    </source>
</evidence>
<evidence type="ECO:0000313" key="1">
    <source>
        <dbReference type="EMBL" id="KAJ8961017.1"/>
    </source>
</evidence>
<proteinExistence type="predicted"/>
<accession>A0ABQ9ISY6</accession>
<comment type="caution">
    <text evidence="1">The sequence shown here is derived from an EMBL/GenBank/DDBJ whole genome shotgun (WGS) entry which is preliminary data.</text>
</comment>